<sequence>MLATRCKSVFDDFSVREEQDGNLGVDKEQLLLAFHRGTIAAKANRDVGHCPFSALTQPSEFLAWLEGFQCCSASR</sequence>
<dbReference type="AlphaFoldDB" id="A0A7X0MTS2"/>
<dbReference type="Proteomes" id="UP000585437">
    <property type="component" value="Unassembled WGS sequence"/>
</dbReference>
<reference evidence="1 2" key="1">
    <citation type="submission" date="2020-08" db="EMBL/GenBank/DDBJ databases">
        <title>The Agave Microbiome: Exploring the role of microbial communities in plant adaptations to desert environments.</title>
        <authorList>
            <person name="Partida-Martinez L.P."/>
        </authorList>
    </citation>
    <scope>NUCLEOTIDE SEQUENCE [LARGE SCALE GENOMIC DNA]</scope>
    <source>
        <strain evidence="1 2">AS3.12</strain>
    </source>
</reference>
<organism evidence="1 2">
    <name type="scientific">Rhizobium soli</name>
    <dbReference type="NCBI Taxonomy" id="424798"/>
    <lineage>
        <taxon>Bacteria</taxon>
        <taxon>Pseudomonadati</taxon>
        <taxon>Pseudomonadota</taxon>
        <taxon>Alphaproteobacteria</taxon>
        <taxon>Hyphomicrobiales</taxon>
        <taxon>Rhizobiaceae</taxon>
        <taxon>Rhizobium/Agrobacterium group</taxon>
        <taxon>Rhizobium</taxon>
    </lineage>
</organism>
<keyword evidence="2" id="KW-1185">Reference proteome</keyword>
<proteinExistence type="predicted"/>
<accession>A0A7X0MTS2</accession>
<name>A0A7X0MTS2_9HYPH</name>
<gene>
    <name evidence="1" type="ORF">F4695_004158</name>
</gene>
<evidence type="ECO:0000313" key="1">
    <source>
        <dbReference type="EMBL" id="MBB6510766.1"/>
    </source>
</evidence>
<dbReference type="EMBL" id="JACHBU010000010">
    <property type="protein sequence ID" value="MBB6510766.1"/>
    <property type="molecule type" value="Genomic_DNA"/>
</dbReference>
<comment type="caution">
    <text evidence="1">The sequence shown here is derived from an EMBL/GenBank/DDBJ whole genome shotgun (WGS) entry which is preliminary data.</text>
</comment>
<evidence type="ECO:0000313" key="2">
    <source>
        <dbReference type="Proteomes" id="UP000585437"/>
    </source>
</evidence>
<protein>
    <submittedName>
        <fullName evidence="1">Ribosome modulation factor</fullName>
    </submittedName>
</protein>